<comment type="caution">
    <text evidence="3">The sequence shown here is derived from an EMBL/GenBank/DDBJ whole genome shotgun (WGS) entry which is preliminary data.</text>
</comment>
<protein>
    <recommendedName>
        <fullName evidence="2">HTH psq-type domain-containing protein</fullName>
    </recommendedName>
</protein>
<proteinExistence type="predicted"/>
<keyword evidence="4" id="KW-1185">Reference proteome</keyword>
<dbReference type="SUPFAM" id="SSF46689">
    <property type="entry name" value="Homeodomain-like"/>
    <property type="match status" value="1"/>
</dbReference>
<gene>
    <name evidence="3" type="ORF">ANN_11021</name>
</gene>
<dbReference type="InterPro" id="IPR009057">
    <property type="entry name" value="Homeodomain-like_sf"/>
</dbReference>
<feature type="domain" description="HTH psq-type" evidence="2">
    <location>
        <begin position="324"/>
        <end position="360"/>
    </location>
</feature>
<dbReference type="EMBL" id="JAJSOF020000015">
    <property type="protein sequence ID" value="KAJ4441170.1"/>
    <property type="molecule type" value="Genomic_DNA"/>
</dbReference>
<dbReference type="InterPro" id="IPR007889">
    <property type="entry name" value="HTH_Psq"/>
</dbReference>
<evidence type="ECO:0000259" key="2">
    <source>
        <dbReference type="Pfam" id="PF05225"/>
    </source>
</evidence>
<evidence type="ECO:0000256" key="1">
    <source>
        <dbReference type="ARBA" id="ARBA00004123"/>
    </source>
</evidence>
<dbReference type="Proteomes" id="UP001148838">
    <property type="component" value="Unassembled WGS sequence"/>
</dbReference>
<evidence type="ECO:0000313" key="3">
    <source>
        <dbReference type="EMBL" id="KAJ4441170.1"/>
    </source>
</evidence>
<dbReference type="Pfam" id="PF05225">
    <property type="entry name" value="HTH_psq"/>
    <property type="match status" value="1"/>
</dbReference>
<evidence type="ECO:0000313" key="4">
    <source>
        <dbReference type="Proteomes" id="UP001148838"/>
    </source>
</evidence>
<organism evidence="3 4">
    <name type="scientific">Periplaneta americana</name>
    <name type="common">American cockroach</name>
    <name type="synonym">Blatta americana</name>
    <dbReference type="NCBI Taxonomy" id="6978"/>
    <lineage>
        <taxon>Eukaryota</taxon>
        <taxon>Metazoa</taxon>
        <taxon>Ecdysozoa</taxon>
        <taxon>Arthropoda</taxon>
        <taxon>Hexapoda</taxon>
        <taxon>Insecta</taxon>
        <taxon>Pterygota</taxon>
        <taxon>Neoptera</taxon>
        <taxon>Polyneoptera</taxon>
        <taxon>Dictyoptera</taxon>
        <taxon>Blattodea</taxon>
        <taxon>Blattoidea</taxon>
        <taxon>Blattidae</taxon>
        <taxon>Blattinae</taxon>
        <taxon>Periplaneta</taxon>
    </lineage>
</organism>
<comment type="subcellular location">
    <subcellularLocation>
        <location evidence="1">Nucleus</location>
    </subcellularLocation>
</comment>
<sequence length="415" mass="47039">MEAVYYFRTTCTFSESLVRAIAVTSWKDGMGRMSPTCVLAPIQSVRYSASSYDFSPTFIDIYDVVQRAATRGDPRVETSTETILSDTGMGIRCGLVDKASARRAENPGSNPGAGENFLCSITLSSYDDAEYLHGNITCTSIYYRNIQYFDSIMRDGKERKIRLLDPLSKLILQLRSNIHFLLFLDDRAGAQLRNVNFVHLRHNARFQQQNMYACGTVRHGRIGLPHDERRDRDMKRGESDSRYLASECYGGDNAGEMSPGSNTESYPAFARIGLRENPGKNLNQITCPDRDLNPGHLVSRPDALTVTPQMVKCKRKTSNSWTENGMQKAIKAFREGRSQRHAAEMLGVPHSCLQRRLQRGQDNHLKSKSRQTTFTPEQENEFVSRILKLYACGFGLHCNTVRWCRKENSVCLWKV</sequence>
<reference evidence="3 4" key="1">
    <citation type="journal article" date="2022" name="Allergy">
        <title>Genome assembly and annotation of Periplaneta americana reveal a comprehensive cockroach allergen profile.</title>
        <authorList>
            <person name="Wang L."/>
            <person name="Xiong Q."/>
            <person name="Saelim N."/>
            <person name="Wang L."/>
            <person name="Nong W."/>
            <person name="Wan A.T."/>
            <person name="Shi M."/>
            <person name="Liu X."/>
            <person name="Cao Q."/>
            <person name="Hui J.H.L."/>
            <person name="Sookrung N."/>
            <person name="Leung T.F."/>
            <person name="Tungtrongchitr A."/>
            <person name="Tsui S.K.W."/>
        </authorList>
    </citation>
    <scope>NUCLEOTIDE SEQUENCE [LARGE SCALE GENOMIC DNA]</scope>
    <source>
        <strain evidence="3">PWHHKU_190912</strain>
    </source>
</reference>
<accession>A0ABQ8T5L5</accession>
<dbReference type="Gene3D" id="1.10.10.60">
    <property type="entry name" value="Homeodomain-like"/>
    <property type="match status" value="1"/>
</dbReference>
<name>A0ABQ8T5L5_PERAM</name>